<evidence type="ECO:0000259" key="1">
    <source>
        <dbReference type="Pfam" id="PF09603"/>
    </source>
</evidence>
<dbReference type="InterPro" id="IPR011871">
    <property type="entry name" value="Fib_succ_major"/>
</dbReference>
<evidence type="ECO:0000313" key="2">
    <source>
        <dbReference type="EMBL" id="EOZ95161.1"/>
    </source>
</evidence>
<protein>
    <recommendedName>
        <fullName evidence="1">Fibrobacter succinogenes major paralogous domain-containing protein</fullName>
    </recommendedName>
</protein>
<evidence type="ECO:0000313" key="3">
    <source>
        <dbReference type="Proteomes" id="UP000006073"/>
    </source>
</evidence>
<dbReference type="EMBL" id="ALWO02000040">
    <property type="protein sequence ID" value="EOZ95161.1"/>
    <property type="molecule type" value="Genomic_DNA"/>
</dbReference>
<keyword evidence="3" id="KW-1185">Reference proteome</keyword>
<gene>
    <name evidence="2" type="ORF">A33Q_3366</name>
</gene>
<sequence length="173" mass="19900">MAENLRVSKFLNGVSVDNVSDADRWSRLEEPAFSWLENDSNNEQIYGKLYNGIAVACCPICPEGWRLPNSKEVENLSLERFRSQSSFVYHELGWANENTFSGGYRNANGVFIKENTFDGTMSYFWELDEGGVPNIYKADYIIDFVNSFFLINHEVWPLLKSHTGAYIRCVKEK</sequence>
<comment type="caution">
    <text evidence="2">The sequence shown here is derived from an EMBL/GenBank/DDBJ whole genome shotgun (WGS) entry which is preliminary data.</text>
</comment>
<feature type="domain" description="Fibrobacter succinogenes major paralogous" evidence="1">
    <location>
        <begin position="1"/>
        <end position="77"/>
    </location>
</feature>
<organism evidence="2 3">
    <name type="scientific">Indibacter alkaliphilus (strain CCUG 57479 / KCTC 22604 / LW1)</name>
    <dbReference type="NCBI Taxonomy" id="1189612"/>
    <lineage>
        <taxon>Bacteria</taxon>
        <taxon>Pseudomonadati</taxon>
        <taxon>Bacteroidota</taxon>
        <taxon>Cytophagia</taxon>
        <taxon>Cytophagales</taxon>
        <taxon>Cyclobacteriaceae</taxon>
    </lineage>
</organism>
<dbReference type="AlphaFoldDB" id="S2DSX5"/>
<reference evidence="2 3" key="1">
    <citation type="journal article" date="2013" name="Genome Announc.">
        <title>Draft Genome Sequence of Indibacter alkaliphilus Strain LW1T, Isolated from Lonar Lake, a Haloalkaline Lake in the Buldana District of Maharashtra, India.</title>
        <authorList>
            <person name="Singh A."/>
            <person name="Kumar Jangir P."/>
            <person name="Sharma R."/>
            <person name="Singh A."/>
            <person name="Kumar Pinnaka A."/>
            <person name="Shivaji S."/>
        </authorList>
    </citation>
    <scope>NUCLEOTIDE SEQUENCE [LARGE SCALE GENOMIC DNA]</scope>
    <source>
        <strain evidence="3">CCUG 57479 / KCTC 22604 / LW1</strain>
    </source>
</reference>
<proteinExistence type="predicted"/>
<name>S2DSX5_INDAL</name>
<dbReference type="Proteomes" id="UP000006073">
    <property type="component" value="Unassembled WGS sequence"/>
</dbReference>
<accession>S2DSX5</accession>
<dbReference type="Pfam" id="PF09603">
    <property type="entry name" value="Fib_succ_major"/>
    <property type="match status" value="1"/>
</dbReference>
<dbReference type="STRING" id="1189612.A33Q_3366"/>